<reference evidence="2 3" key="1">
    <citation type="submission" date="2017-12" db="EMBL/GenBank/DDBJ databases">
        <title>Integrating genomic resources of turbot (Scophthalmus maximus) in depth evaluation of genetic and physical mapping variation across individuals.</title>
        <authorList>
            <person name="Martinez P."/>
        </authorList>
    </citation>
    <scope>NUCLEOTIDE SEQUENCE [LARGE SCALE GENOMIC DNA]</scope>
</reference>
<sequence length="100" mass="10854">MPGDVSTRTSSFSSGCWCRVLGRRRTSVPPSAISTVGEPSGSLAEAVSLTPAERARKGETDGRRKEGIEEDRQKRGGQPEDKESRSDAIAVVRMRTYASR</sequence>
<protein>
    <submittedName>
        <fullName evidence="2">Uncharacterized protein</fullName>
    </submittedName>
</protein>
<feature type="compositionally biased region" description="Basic and acidic residues" evidence="1">
    <location>
        <begin position="53"/>
        <end position="86"/>
    </location>
</feature>
<name>A0A2U9BYP4_SCOMX</name>
<evidence type="ECO:0000313" key="3">
    <source>
        <dbReference type="Proteomes" id="UP000246464"/>
    </source>
</evidence>
<feature type="region of interest" description="Disordered" evidence="1">
    <location>
        <begin position="28"/>
        <end position="100"/>
    </location>
</feature>
<proteinExistence type="predicted"/>
<evidence type="ECO:0000313" key="2">
    <source>
        <dbReference type="EMBL" id="AWP08983.1"/>
    </source>
</evidence>
<evidence type="ECO:0000256" key="1">
    <source>
        <dbReference type="SAM" id="MobiDB-lite"/>
    </source>
</evidence>
<accession>A0A2U9BYP4</accession>
<dbReference type="Proteomes" id="UP000246464">
    <property type="component" value="Chromosome 10"/>
</dbReference>
<dbReference type="EMBL" id="CP026252">
    <property type="protein sequence ID" value="AWP08983.1"/>
    <property type="molecule type" value="Genomic_DNA"/>
</dbReference>
<organism evidence="2 3">
    <name type="scientific">Scophthalmus maximus</name>
    <name type="common">Turbot</name>
    <name type="synonym">Psetta maxima</name>
    <dbReference type="NCBI Taxonomy" id="52904"/>
    <lineage>
        <taxon>Eukaryota</taxon>
        <taxon>Metazoa</taxon>
        <taxon>Chordata</taxon>
        <taxon>Craniata</taxon>
        <taxon>Vertebrata</taxon>
        <taxon>Euteleostomi</taxon>
        <taxon>Actinopterygii</taxon>
        <taxon>Neopterygii</taxon>
        <taxon>Teleostei</taxon>
        <taxon>Neoteleostei</taxon>
        <taxon>Acanthomorphata</taxon>
        <taxon>Carangaria</taxon>
        <taxon>Pleuronectiformes</taxon>
        <taxon>Pleuronectoidei</taxon>
        <taxon>Scophthalmidae</taxon>
        <taxon>Scophthalmus</taxon>
    </lineage>
</organism>
<gene>
    <name evidence="2" type="ORF">SMAX5B_015384</name>
</gene>
<dbReference type="AlphaFoldDB" id="A0A2U9BYP4"/>
<keyword evidence="3" id="KW-1185">Reference proteome</keyword>